<evidence type="ECO:0000313" key="2">
    <source>
        <dbReference type="EMBL" id="OGL44769.1"/>
    </source>
</evidence>
<protein>
    <submittedName>
        <fullName evidence="2">Fe-S cluster assembly scaffold protein NifU</fullName>
    </submittedName>
</protein>
<dbReference type="AlphaFoldDB" id="A0A1F7RT79"/>
<dbReference type="Proteomes" id="UP000178797">
    <property type="component" value="Unassembled WGS sequence"/>
</dbReference>
<comment type="caution">
    <text evidence="2">The sequence shown here is derived from an EMBL/GenBank/DDBJ whole genome shotgun (WGS) entry which is preliminary data.</text>
</comment>
<dbReference type="InterPro" id="IPR002871">
    <property type="entry name" value="NIF_FeS_clus_asmbl_NifU_N"/>
</dbReference>
<name>A0A1F7RT79_9BACT</name>
<feature type="domain" description="NIF system FeS cluster assembly NifU N-terminal" evidence="1">
    <location>
        <begin position="3"/>
        <end position="124"/>
    </location>
</feature>
<dbReference type="EMBL" id="MGDE01000165">
    <property type="protein sequence ID" value="OGL44769.1"/>
    <property type="molecule type" value="Genomic_DNA"/>
</dbReference>
<evidence type="ECO:0000259" key="1">
    <source>
        <dbReference type="Pfam" id="PF01592"/>
    </source>
</evidence>
<dbReference type="GO" id="GO:0016226">
    <property type="term" value="P:iron-sulfur cluster assembly"/>
    <property type="evidence" value="ECO:0007669"/>
    <property type="project" value="InterPro"/>
</dbReference>
<evidence type="ECO:0000313" key="3">
    <source>
        <dbReference type="Proteomes" id="UP000178797"/>
    </source>
</evidence>
<reference evidence="2 3" key="1">
    <citation type="journal article" date="2016" name="Nat. Commun.">
        <title>Thousands of microbial genomes shed light on interconnected biogeochemical processes in an aquifer system.</title>
        <authorList>
            <person name="Anantharaman K."/>
            <person name="Brown C.T."/>
            <person name="Hug L.A."/>
            <person name="Sharon I."/>
            <person name="Castelle C.J."/>
            <person name="Probst A.J."/>
            <person name="Thomas B.C."/>
            <person name="Singh A."/>
            <person name="Wilkins M.J."/>
            <person name="Karaoz U."/>
            <person name="Brodie E.L."/>
            <person name="Williams K.H."/>
            <person name="Hubbard S.S."/>
            <person name="Banfield J.F."/>
        </authorList>
    </citation>
    <scope>NUCLEOTIDE SEQUENCE [LARGE SCALE GENOMIC DNA]</scope>
</reference>
<dbReference type="Gene3D" id="3.90.1010.10">
    <property type="match status" value="1"/>
</dbReference>
<accession>A0A1F7RT79</accession>
<dbReference type="NCBIfam" id="TIGR03419">
    <property type="entry name" value="NifU_clost"/>
    <property type="match status" value="1"/>
</dbReference>
<dbReference type="PANTHER" id="PTHR10093">
    <property type="entry name" value="IRON-SULFUR CLUSTER ASSEMBLY ENZYME NIFU HOMOLOG"/>
    <property type="match status" value="1"/>
</dbReference>
<dbReference type="SMR" id="A0A1F7RT79"/>
<dbReference type="CDD" id="cd06664">
    <property type="entry name" value="IscU_like"/>
    <property type="match status" value="1"/>
</dbReference>
<sequence>MEKYSEKVMEHFQNPRNVGEIADADGIGTVGNASCGDIMKLFIKVKDGKIVDVKFKTFGCGAAIATSSMVTELVMGKSIDEALKISKATVAEALGGLPPQKMHCSNLAADALKAAIDEYQAKGKK</sequence>
<dbReference type="GO" id="GO:0005506">
    <property type="term" value="F:iron ion binding"/>
    <property type="evidence" value="ECO:0007669"/>
    <property type="project" value="InterPro"/>
</dbReference>
<dbReference type="InterPro" id="IPR017787">
    <property type="entry name" value="NIF_FeS_clus_asmbl_NifU-like"/>
</dbReference>
<organism evidence="2 3">
    <name type="scientific">Candidatus Schekmanbacteria bacterium RBG_16_38_10</name>
    <dbReference type="NCBI Taxonomy" id="1817879"/>
    <lineage>
        <taxon>Bacteria</taxon>
        <taxon>Candidatus Schekmaniibacteriota</taxon>
    </lineage>
</organism>
<dbReference type="Pfam" id="PF01592">
    <property type="entry name" value="NifU_N"/>
    <property type="match status" value="1"/>
</dbReference>
<proteinExistence type="predicted"/>
<gene>
    <name evidence="2" type="ORF">A2W05_07210</name>
</gene>
<dbReference type="SUPFAM" id="SSF82649">
    <property type="entry name" value="SufE/NifU"/>
    <property type="match status" value="1"/>
</dbReference>
<dbReference type="GO" id="GO:0051536">
    <property type="term" value="F:iron-sulfur cluster binding"/>
    <property type="evidence" value="ECO:0007669"/>
    <property type="project" value="InterPro"/>
</dbReference>